<dbReference type="InterPro" id="IPR050335">
    <property type="entry name" value="ERT1_acuK_gluconeogen_tf"/>
</dbReference>
<feature type="region of interest" description="Disordered" evidence="3">
    <location>
        <begin position="148"/>
        <end position="222"/>
    </location>
</feature>
<sequence length="385" mass="42574">MDIDLKNASIKIENIKKDENISTVPSTTLSESSKIVLPKASETKIIDTTVPVPVVTTMATVDNGKAAPAAEISKPLTSQANNNVTPAATKPNSNTVTTANGVVRVRKRHQVKVACVNCRKACKKCDENRPCARCIKMDLCSTCVDGERKPREKGVRRGPYKRQKQLQQPQQQNNSPNDSKNKTAEKDELQKTRQKRKKTQKQLKQESETENTNSKVTVSNSLQVTNPTVTGIVRDNVNMTNAIQVQNPETQLLQTTLPQNSTLQLTQQPPTEILNGTQPYNDIYRLYSNDSMYLNYFPTDMYYCAPTYSYSLSDSYVLPQEKVAPTLEECESFYKINPESATTTSSNATNTTISTVRGTSNEKSTSLSSNDVINALGSSIDTTDI</sequence>
<feature type="domain" description="Zn(2)-C6 fungal-type" evidence="4">
    <location>
        <begin position="114"/>
        <end position="145"/>
    </location>
</feature>
<dbReference type="CDD" id="cd00067">
    <property type="entry name" value="GAL4"/>
    <property type="match status" value="1"/>
</dbReference>
<name>A0A1Y1YVL7_9FUNG</name>
<evidence type="ECO:0000256" key="1">
    <source>
        <dbReference type="ARBA" id="ARBA00022723"/>
    </source>
</evidence>
<feature type="compositionally biased region" description="Basic residues" evidence="3">
    <location>
        <begin position="192"/>
        <end position="201"/>
    </location>
</feature>
<keyword evidence="1" id="KW-0479">Metal-binding</keyword>
<reference evidence="5 6" key="1">
    <citation type="submission" date="2016-08" db="EMBL/GenBank/DDBJ databases">
        <title>A Parts List for Fungal Cellulosomes Revealed by Comparative Genomics.</title>
        <authorList>
            <consortium name="DOE Joint Genome Institute"/>
            <person name="Haitjema C.H."/>
            <person name="Gilmore S.P."/>
            <person name="Henske J.K."/>
            <person name="Solomon K.V."/>
            <person name="De Groot R."/>
            <person name="Kuo A."/>
            <person name="Mondo S.J."/>
            <person name="Salamov A.A."/>
            <person name="Labutti K."/>
            <person name="Zhao Z."/>
            <person name="Chiniquy J."/>
            <person name="Barry K."/>
            <person name="Brewer H.M."/>
            <person name="Purvine S.O."/>
            <person name="Wright A.T."/>
            <person name="Boxma B."/>
            <person name="Van Alen T."/>
            <person name="Hackstein J.H."/>
            <person name="Baker S.E."/>
            <person name="Grigoriev I.V."/>
            <person name="O'Malley M.A."/>
        </authorList>
    </citation>
    <scope>NUCLEOTIDE SEQUENCE [LARGE SCALE GENOMIC DNA]</scope>
    <source>
        <strain evidence="5 6">G1</strain>
    </source>
</reference>
<dbReference type="SMART" id="SM00066">
    <property type="entry name" value="GAL4"/>
    <property type="match status" value="1"/>
</dbReference>
<dbReference type="OrthoDB" id="2538135at2759"/>
<dbReference type="GO" id="GO:0008270">
    <property type="term" value="F:zinc ion binding"/>
    <property type="evidence" value="ECO:0007669"/>
    <property type="project" value="InterPro"/>
</dbReference>
<dbReference type="GO" id="GO:0000981">
    <property type="term" value="F:DNA-binding transcription factor activity, RNA polymerase II-specific"/>
    <property type="evidence" value="ECO:0007669"/>
    <property type="project" value="InterPro"/>
</dbReference>
<comment type="caution">
    <text evidence="5">The sequence shown here is derived from an EMBL/GenBank/DDBJ whole genome shotgun (WGS) entry which is preliminary data.</text>
</comment>
<feature type="compositionally biased region" description="Polar residues" evidence="3">
    <location>
        <begin position="356"/>
        <end position="367"/>
    </location>
</feature>
<feature type="region of interest" description="Disordered" evidence="3">
    <location>
        <begin position="341"/>
        <end position="367"/>
    </location>
</feature>
<proteinExistence type="predicted"/>
<feature type="compositionally biased region" description="Low complexity" evidence="3">
    <location>
        <begin position="165"/>
        <end position="178"/>
    </location>
</feature>
<evidence type="ECO:0000259" key="4">
    <source>
        <dbReference type="PROSITE" id="PS50048"/>
    </source>
</evidence>
<protein>
    <recommendedName>
        <fullName evidence="4">Zn(2)-C6 fungal-type domain-containing protein</fullName>
    </recommendedName>
</protein>
<dbReference type="PANTHER" id="PTHR47659">
    <property type="entry name" value="ZN(II)2CYS6 TRANSCRIPTION FACTOR (EUROFUNG)-RELATED"/>
    <property type="match status" value="1"/>
</dbReference>
<dbReference type="EMBL" id="MCOG01000498">
    <property type="protein sequence ID" value="ORY01884.1"/>
    <property type="molecule type" value="Genomic_DNA"/>
</dbReference>
<feature type="compositionally biased region" description="Low complexity" evidence="3">
    <location>
        <begin position="341"/>
        <end position="355"/>
    </location>
</feature>
<gene>
    <name evidence="5" type="ORF">LY90DRAFT_220311</name>
</gene>
<dbReference type="AlphaFoldDB" id="A0A1Y1YVL7"/>
<keyword evidence="2" id="KW-0539">Nucleus</keyword>
<dbReference type="PANTHER" id="PTHR47659:SF7">
    <property type="entry name" value="FUNGAL TRANSCRIPTIONAL REGULATORY PROTEIN, N-TERMINAL DOMAIN-CONTAINING PROTEIN"/>
    <property type="match status" value="1"/>
</dbReference>
<feature type="compositionally biased region" description="Polar residues" evidence="3">
    <location>
        <begin position="210"/>
        <end position="222"/>
    </location>
</feature>
<keyword evidence="6" id="KW-1185">Reference proteome</keyword>
<dbReference type="InterPro" id="IPR001138">
    <property type="entry name" value="Zn2Cys6_DnaBD"/>
</dbReference>
<feature type="compositionally biased region" description="Basic and acidic residues" evidence="3">
    <location>
        <begin position="179"/>
        <end position="191"/>
    </location>
</feature>
<organism evidence="5 6">
    <name type="scientific">Neocallimastix californiae</name>
    <dbReference type="NCBI Taxonomy" id="1754190"/>
    <lineage>
        <taxon>Eukaryota</taxon>
        <taxon>Fungi</taxon>
        <taxon>Fungi incertae sedis</taxon>
        <taxon>Chytridiomycota</taxon>
        <taxon>Chytridiomycota incertae sedis</taxon>
        <taxon>Neocallimastigomycetes</taxon>
        <taxon>Neocallimastigales</taxon>
        <taxon>Neocallimastigaceae</taxon>
        <taxon>Neocallimastix</taxon>
    </lineage>
</organism>
<dbReference type="Proteomes" id="UP000193920">
    <property type="component" value="Unassembled WGS sequence"/>
</dbReference>
<dbReference type="PROSITE" id="PS50048">
    <property type="entry name" value="ZN2_CY6_FUNGAL_2"/>
    <property type="match status" value="1"/>
</dbReference>
<accession>A0A1Y1YVL7</accession>
<evidence type="ECO:0000313" key="6">
    <source>
        <dbReference type="Proteomes" id="UP000193920"/>
    </source>
</evidence>
<evidence type="ECO:0000313" key="5">
    <source>
        <dbReference type="EMBL" id="ORY01884.1"/>
    </source>
</evidence>
<dbReference type="STRING" id="1754190.A0A1Y1YVL7"/>
<evidence type="ECO:0000256" key="2">
    <source>
        <dbReference type="ARBA" id="ARBA00023242"/>
    </source>
</evidence>
<evidence type="ECO:0000256" key="3">
    <source>
        <dbReference type="SAM" id="MobiDB-lite"/>
    </source>
</evidence>